<dbReference type="AlphaFoldDB" id="A0A328TZL2"/>
<evidence type="ECO:0000256" key="2">
    <source>
        <dbReference type="ARBA" id="ARBA00023125"/>
    </source>
</evidence>
<dbReference type="PROSITE" id="PS01124">
    <property type="entry name" value="HTH_ARAC_FAMILY_2"/>
    <property type="match status" value="1"/>
</dbReference>
<protein>
    <submittedName>
        <fullName evidence="6">AraC family transcriptional regulator</fullName>
    </submittedName>
</protein>
<gene>
    <name evidence="6" type="ORF">DL346_16320</name>
</gene>
<dbReference type="PANTHER" id="PTHR43280:SF2">
    <property type="entry name" value="HTH-TYPE TRANSCRIPTIONAL REGULATOR EXSA"/>
    <property type="match status" value="1"/>
</dbReference>
<dbReference type="SMART" id="SM00342">
    <property type="entry name" value="HTH_ARAC"/>
    <property type="match status" value="1"/>
</dbReference>
<feature type="region of interest" description="Disordered" evidence="4">
    <location>
        <begin position="265"/>
        <end position="289"/>
    </location>
</feature>
<dbReference type="PANTHER" id="PTHR43280">
    <property type="entry name" value="ARAC-FAMILY TRANSCRIPTIONAL REGULATOR"/>
    <property type="match status" value="1"/>
</dbReference>
<dbReference type="GO" id="GO:0043565">
    <property type="term" value="F:sequence-specific DNA binding"/>
    <property type="evidence" value="ECO:0007669"/>
    <property type="project" value="InterPro"/>
</dbReference>
<evidence type="ECO:0000256" key="3">
    <source>
        <dbReference type="ARBA" id="ARBA00023163"/>
    </source>
</evidence>
<dbReference type="Proteomes" id="UP000249260">
    <property type="component" value="Unassembled WGS sequence"/>
</dbReference>
<name>A0A328TZL2_9BACL</name>
<sequence length="289" mass="33046">MHDLAVCLHDMARIRRERGSGRMLAQMEFLFQATRPALSYMPMHDHTCYELVYYRSGKGVTRFNGQGYSYKPGTYAIVAAGTLHDERRTEDTDVLFVGFRLLRKEAQLTEGLYEDQPASPILPLLLSMVSEMQEQRAYYADQLNAYVSSIVIAHLRTADSGVSGGSVDHLLYARTFIDENCNQKITIEELAEMVGYSYHHFRHLFKKKFGLSPIAYLLLKRIQRAEHLLLHTSLPVTSIAMDCGFSNDAQFCTLFKREKGESPRAFRLNRSRRQEDAAPLSQPQTRPLI</sequence>
<dbReference type="InterPro" id="IPR018062">
    <property type="entry name" value="HTH_AraC-typ_CS"/>
</dbReference>
<keyword evidence="3" id="KW-0804">Transcription</keyword>
<organism evidence="6 7">
    <name type="scientific">Paenibacillus montanisoli</name>
    <dbReference type="NCBI Taxonomy" id="2081970"/>
    <lineage>
        <taxon>Bacteria</taxon>
        <taxon>Bacillati</taxon>
        <taxon>Bacillota</taxon>
        <taxon>Bacilli</taxon>
        <taxon>Bacillales</taxon>
        <taxon>Paenibacillaceae</taxon>
        <taxon>Paenibacillus</taxon>
    </lineage>
</organism>
<dbReference type="InterPro" id="IPR003313">
    <property type="entry name" value="AraC-bd"/>
</dbReference>
<dbReference type="PRINTS" id="PR00032">
    <property type="entry name" value="HTHARAC"/>
</dbReference>
<dbReference type="CDD" id="cd02208">
    <property type="entry name" value="cupin_RmlC-like"/>
    <property type="match status" value="1"/>
</dbReference>
<comment type="caution">
    <text evidence="6">The sequence shown here is derived from an EMBL/GenBank/DDBJ whole genome shotgun (WGS) entry which is preliminary data.</text>
</comment>
<dbReference type="Pfam" id="PF12833">
    <property type="entry name" value="HTH_18"/>
    <property type="match status" value="1"/>
</dbReference>
<dbReference type="Gene3D" id="1.10.10.60">
    <property type="entry name" value="Homeodomain-like"/>
    <property type="match status" value="2"/>
</dbReference>
<dbReference type="SUPFAM" id="SSF51215">
    <property type="entry name" value="Regulatory protein AraC"/>
    <property type="match status" value="1"/>
</dbReference>
<dbReference type="PROSITE" id="PS00041">
    <property type="entry name" value="HTH_ARAC_FAMILY_1"/>
    <property type="match status" value="1"/>
</dbReference>
<keyword evidence="1" id="KW-0805">Transcription regulation</keyword>
<dbReference type="InterPro" id="IPR037923">
    <property type="entry name" value="HTH-like"/>
</dbReference>
<keyword evidence="2" id="KW-0238">DNA-binding</keyword>
<evidence type="ECO:0000256" key="4">
    <source>
        <dbReference type="SAM" id="MobiDB-lite"/>
    </source>
</evidence>
<keyword evidence="7" id="KW-1185">Reference proteome</keyword>
<evidence type="ECO:0000313" key="7">
    <source>
        <dbReference type="Proteomes" id="UP000249260"/>
    </source>
</evidence>
<dbReference type="InterPro" id="IPR018247">
    <property type="entry name" value="EF_Hand_1_Ca_BS"/>
</dbReference>
<evidence type="ECO:0000313" key="6">
    <source>
        <dbReference type="EMBL" id="RAP74963.1"/>
    </source>
</evidence>
<evidence type="ECO:0000259" key="5">
    <source>
        <dbReference type="PROSITE" id="PS01124"/>
    </source>
</evidence>
<dbReference type="InterPro" id="IPR020449">
    <property type="entry name" value="Tscrpt_reg_AraC-type_HTH"/>
</dbReference>
<proteinExistence type="predicted"/>
<dbReference type="SUPFAM" id="SSF46689">
    <property type="entry name" value="Homeodomain-like"/>
    <property type="match status" value="2"/>
</dbReference>
<reference evidence="6 7" key="1">
    <citation type="submission" date="2018-06" db="EMBL/GenBank/DDBJ databases">
        <title>Paenibacillus montanisoli sp. nov., isolated from mountain area soil.</title>
        <authorList>
            <person name="Wu M."/>
        </authorList>
    </citation>
    <scope>NUCLEOTIDE SEQUENCE [LARGE SCALE GENOMIC DNA]</scope>
    <source>
        <strain evidence="6 7">RA17</strain>
    </source>
</reference>
<dbReference type="InterPro" id="IPR009057">
    <property type="entry name" value="Homeodomain-like_sf"/>
</dbReference>
<dbReference type="Gene3D" id="2.60.120.10">
    <property type="entry name" value="Jelly Rolls"/>
    <property type="match status" value="1"/>
</dbReference>
<dbReference type="GO" id="GO:0003700">
    <property type="term" value="F:DNA-binding transcription factor activity"/>
    <property type="evidence" value="ECO:0007669"/>
    <property type="project" value="InterPro"/>
</dbReference>
<dbReference type="InterPro" id="IPR014710">
    <property type="entry name" value="RmlC-like_jellyroll"/>
</dbReference>
<dbReference type="EMBL" id="QLUW01000003">
    <property type="protein sequence ID" value="RAP74963.1"/>
    <property type="molecule type" value="Genomic_DNA"/>
</dbReference>
<dbReference type="OrthoDB" id="2631408at2"/>
<dbReference type="Pfam" id="PF02311">
    <property type="entry name" value="AraC_binding"/>
    <property type="match status" value="1"/>
</dbReference>
<dbReference type="PROSITE" id="PS00018">
    <property type="entry name" value="EF_HAND_1"/>
    <property type="match status" value="1"/>
</dbReference>
<feature type="domain" description="HTH araC/xylS-type" evidence="5">
    <location>
        <begin position="171"/>
        <end position="269"/>
    </location>
</feature>
<accession>A0A328TZL2</accession>
<dbReference type="InterPro" id="IPR018060">
    <property type="entry name" value="HTH_AraC"/>
</dbReference>
<evidence type="ECO:0000256" key="1">
    <source>
        <dbReference type="ARBA" id="ARBA00023015"/>
    </source>
</evidence>